<evidence type="ECO:0000256" key="1">
    <source>
        <dbReference type="ARBA" id="ARBA00009437"/>
    </source>
</evidence>
<dbReference type="SUPFAM" id="SSF46785">
    <property type="entry name" value="Winged helix' DNA-binding domain"/>
    <property type="match status" value="1"/>
</dbReference>
<keyword evidence="4" id="KW-0804">Transcription</keyword>
<dbReference type="SUPFAM" id="SSF53850">
    <property type="entry name" value="Periplasmic binding protein-like II"/>
    <property type="match status" value="1"/>
</dbReference>
<protein>
    <submittedName>
        <fullName evidence="7">LysR family transcriptional regulator</fullName>
    </submittedName>
</protein>
<proteinExistence type="inferred from homology"/>
<keyword evidence="3" id="KW-0238">DNA-binding</keyword>
<comment type="caution">
    <text evidence="7">The sequence shown here is derived from an EMBL/GenBank/DDBJ whole genome shotgun (WGS) entry which is preliminary data.</text>
</comment>
<dbReference type="InterPro" id="IPR000847">
    <property type="entry name" value="LysR_HTH_N"/>
</dbReference>
<dbReference type="InterPro" id="IPR005119">
    <property type="entry name" value="LysR_subst-bd"/>
</dbReference>
<sequence>MDIRQFEYLVALARERNFTRAAQVCNVTQPTLSSRIRQLEEELGTAIVARGSRFVGFTREGEGVLRWAREILDARTAMLQEVARVRGTPLGMVTLGVIPSALPMAARLTGQAMAVLPDARFTVHSESSTAIHRRLADLELDAGITYLEPVPAEGAGRQGGQQGAAPATGMKGPPLRSVPLYEERYCLLVDGGHGLAEADAVDWDAAARERLCLLTPNMQYRRFIDQTFGSLGLAPEPLLESDSIVNLLANVRSNGLASIVPRNFLDLLGPMTDLRMVPLVAPEVRHQVGLVALDRQPPQALIAALFRAAGQLAAE</sequence>
<name>A0ABV7L2T6_9PROT</name>
<evidence type="ECO:0000256" key="4">
    <source>
        <dbReference type="ARBA" id="ARBA00023163"/>
    </source>
</evidence>
<keyword evidence="2" id="KW-0805">Transcription regulation</keyword>
<dbReference type="Pfam" id="PF03466">
    <property type="entry name" value="LysR_substrate"/>
    <property type="match status" value="1"/>
</dbReference>
<dbReference type="InterPro" id="IPR036390">
    <property type="entry name" value="WH_DNA-bd_sf"/>
</dbReference>
<dbReference type="Pfam" id="PF00126">
    <property type="entry name" value="HTH_1"/>
    <property type="match status" value="1"/>
</dbReference>
<keyword evidence="8" id="KW-1185">Reference proteome</keyword>
<feature type="region of interest" description="Disordered" evidence="5">
    <location>
        <begin position="152"/>
        <end position="171"/>
    </location>
</feature>
<dbReference type="PRINTS" id="PR00039">
    <property type="entry name" value="HTHLYSR"/>
</dbReference>
<dbReference type="Gene3D" id="3.40.190.290">
    <property type="match status" value="1"/>
</dbReference>
<comment type="similarity">
    <text evidence="1">Belongs to the LysR transcriptional regulatory family.</text>
</comment>
<gene>
    <name evidence="7" type="ORF">ACFOGJ_16800</name>
</gene>
<evidence type="ECO:0000256" key="3">
    <source>
        <dbReference type="ARBA" id="ARBA00023125"/>
    </source>
</evidence>
<evidence type="ECO:0000313" key="7">
    <source>
        <dbReference type="EMBL" id="MFC3228907.1"/>
    </source>
</evidence>
<organism evidence="7 8">
    <name type="scientific">Marinibaculum pumilum</name>
    <dbReference type="NCBI Taxonomy" id="1766165"/>
    <lineage>
        <taxon>Bacteria</taxon>
        <taxon>Pseudomonadati</taxon>
        <taxon>Pseudomonadota</taxon>
        <taxon>Alphaproteobacteria</taxon>
        <taxon>Rhodospirillales</taxon>
        <taxon>Rhodospirillaceae</taxon>
        <taxon>Marinibaculum</taxon>
    </lineage>
</organism>
<dbReference type="InterPro" id="IPR036388">
    <property type="entry name" value="WH-like_DNA-bd_sf"/>
</dbReference>
<dbReference type="InterPro" id="IPR050950">
    <property type="entry name" value="HTH-type_LysR_regulators"/>
</dbReference>
<dbReference type="PANTHER" id="PTHR30419:SF31">
    <property type="entry name" value="BLR3139 PROTEIN"/>
    <property type="match status" value="1"/>
</dbReference>
<accession>A0ABV7L2T6</accession>
<evidence type="ECO:0000256" key="5">
    <source>
        <dbReference type="SAM" id="MobiDB-lite"/>
    </source>
</evidence>
<dbReference type="PANTHER" id="PTHR30419">
    <property type="entry name" value="HTH-TYPE TRANSCRIPTIONAL REGULATOR YBHD"/>
    <property type="match status" value="1"/>
</dbReference>
<feature type="domain" description="HTH lysR-type" evidence="6">
    <location>
        <begin position="1"/>
        <end position="58"/>
    </location>
</feature>
<evidence type="ECO:0000313" key="8">
    <source>
        <dbReference type="Proteomes" id="UP001595528"/>
    </source>
</evidence>
<dbReference type="Gene3D" id="1.10.10.10">
    <property type="entry name" value="Winged helix-like DNA-binding domain superfamily/Winged helix DNA-binding domain"/>
    <property type="match status" value="1"/>
</dbReference>
<dbReference type="EMBL" id="JBHRTR010000028">
    <property type="protein sequence ID" value="MFC3228907.1"/>
    <property type="molecule type" value="Genomic_DNA"/>
</dbReference>
<dbReference type="CDD" id="cd05466">
    <property type="entry name" value="PBP2_LTTR_substrate"/>
    <property type="match status" value="1"/>
</dbReference>
<reference evidence="8" key="1">
    <citation type="journal article" date="2019" name="Int. J. Syst. Evol. Microbiol.">
        <title>The Global Catalogue of Microorganisms (GCM) 10K type strain sequencing project: providing services to taxonomists for standard genome sequencing and annotation.</title>
        <authorList>
            <consortium name="The Broad Institute Genomics Platform"/>
            <consortium name="The Broad Institute Genome Sequencing Center for Infectious Disease"/>
            <person name="Wu L."/>
            <person name="Ma J."/>
        </authorList>
    </citation>
    <scope>NUCLEOTIDE SEQUENCE [LARGE SCALE GENOMIC DNA]</scope>
    <source>
        <strain evidence="8">KCTC 42964</strain>
    </source>
</reference>
<dbReference type="RefSeq" id="WP_379902474.1">
    <property type="nucleotide sequence ID" value="NZ_JBHRTR010000028.1"/>
</dbReference>
<evidence type="ECO:0000256" key="2">
    <source>
        <dbReference type="ARBA" id="ARBA00023015"/>
    </source>
</evidence>
<evidence type="ECO:0000259" key="6">
    <source>
        <dbReference type="PROSITE" id="PS50931"/>
    </source>
</evidence>
<dbReference type="PROSITE" id="PS50931">
    <property type="entry name" value="HTH_LYSR"/>
    <property type="match status" value="1"/>
</dbReference>
<dbReference type="Proteomes" id="UP001595528">
    <property type="component" value="Unassembled WGS sequence"/>
</dbReference>